<name>C6XXL0_PEDHD</name>
<sequence length="100" mass="11905">MSDKARKYKINDCLLRLPVPQYREAVKIIPKILGVSLNTFHNYRNILFDDKQDIPYEKVIMFEKLFEMRTGELINKEVQCKPLKVLMGKELLTSRFTKRN</sequence>
<evidence type="ECO:0000313" key="2">
    <source>
        <dbReference type="Proteomes" id="UP000000852"/>
    </source>
</evidence>
<accession>C6XXL0</accession>
<dbReference type="RefSeq" id="WP_012780218.1">
    <property type="nucleotide sequence ID" value="NC_013061.1"/>
</dbReference>
<dbReference type="AlphaFoldDB" id="C6XXL0"/>
<reference evidence="1 2" key="1">
    <citation type="journal article" date="2009" name="Stand. Genomic Sci.">
        <title>Complete genome sequence of Pedobacter heparinus type strain (HIM 762-3).</title>
        <authorList>
            <person name="Han C."/>
            <person name="Spring S."/>
            <person name="Lapidus A."/>
            <person name="Del Rio T.G."/>
            <person name="Tice H."/>
            <person name="Copeland A."/>
            <person name="Cheng J.F."/>
            <person name="Lucas S."/>
            <person name="Chen F."/>
            <person name="Nolan M."/>
            <person name="Bruce D."/>
            <person name="Goodwin L."/>
            <person name="Pitluck S."/>
            <person name="Ivanova N."/>
            <person name="Mavromatis K."/>
            <person name="Mikhailova N."/>
            <person name="Pati A."/>
            <person name="Chen A."/>
            <person name="Palaniappan K."/>
            <person name="Land M."/>
            <person name="Hauser L."/>
            <person name="Chang Y.J."/>
            <person name="Jeffries C.C."/>
            <person name="Saunders E."/>
            <person name="Chertkov O."/>
            <person name="Brettin T."/>
            <person name="Goker M."/>
            <person name="Rohde M."/>
            <person name="Bristow J."/>
            <person name="Eisen J.A."/>
            <person name="Markowitz V."/>
            <person name="Hugenholtz P."/>
            <person name="Kyrpides N.C."/>
            <person name="Klenk H.P."/>
            <person name="Detter J.C."/>
        </authorList>
    </citation>
    <scope>NUCLEOTIDE SEQUENCE [LARGE SCALE GENOMIC DNA]</scope>
    <source>
        <strain evidence="2">ATCC 13125 / DSM 2366 / CIP 104194 / JCM 7457 / NBRC 12017 / NCIMB 9290 / NRRL B-14731 / HIM 762-3</strain>
    </source>
</reference>
<proteinExistence type="predicted"/>
<organism evidence="1 2">
    <name type="scientific">Pedobacter heparinus (strain ATCC 13125 / DSM 2366 / CIP 104194 / JCM 7457 / NBRC 12017 / NCIMB 9290 / NRRL B-14731 / HIM 762-3)</name>
    <dbReference type="NCBI Taxonomy" id="485917"/>
    <lineage>
        <taxon>Bacteria</taxon>
        <taxon>Pseudomonadati</taxon>
        <taxon>Bacteroidota</taxon>
        <taxon>Sphingobacteriia</taxon>
        <taxon>Sphingobacteriales</taxon>
        <taxon>Sphingobacteriaceae</taxon>
        <taxon>Pedobacter</taxon>
    </lineage>
</organism>
<dbReference type="eggNOG" id="ENOG502ZRGC">
    <property type="taxonomic scope" value="Bacteria"/>
</dbReference>
<dbReference type="KEGG" id="phe:Phep_0038"/>
<dbReference type="Proteomes" id="UP000000852">
    <property type="component" value="Chromosome"/>
</dbReference>
<gene>
    <name evidence="1" type="ordered locus">Phep_0038</name>
</gene>
<dbReference type="STRING" id="485917.Phep_0038"/>
<dbReference type="HOGENOM" id="CLU_175537_0_0_10"/>
<dbReference type="EMBL" id="CP001681">
    <property type="protein sequence ID" value="ACU02264.1"/>
    <property type="molecule type" value="Genomic_DNA"/>
</dbReference>
<keyword evidence="2" id="KW-1185">Reference proteome</keyword>
<evidence type="ECO:0000313" key="1">
    <source>
        <dbReference type="EMBL" id="ACU02264.1"/>
    </source>
</evidence>
<protein>
    <submittedName>
        <fullName evidence="1">Uncharacterized protein</fullName>
    </submittedName>
</protein>